<dbReference type="InterPro" id="IPR013974">
    <property type="entry name" value="SAF"/>
</dbReference>
<dbReference type="RefSeq" id="WP_342387823.1">
    <property type="nucleotide sequence ID" value="NZ_CP138333.2"/>
</dbReference>
<dbReference type="SMART" id="SM00858">
    <property type="entry name" value="SAF"/>
    <property type="match status" value="1"/>
</dbReference>
<evidence type="ECO:0000256" key="1">
    <source>
        <dbReference type="SAM" id="MobiDB-lite"/>
    </source>
</evidence>
<dbReference type="Proteomes" id="UP001455384">
    <property type="component" value="Chromosome"/>
</dbReference>
<evidence type="ECO:0000313" key="4">
    <source>
        <dbReference type="Proteomes" id="UP001455384"/>
    </source>
</evidence>
<name>A0ABZ3CHB3_9STAP</name>
<dbReference type="InterPro" id="IPR031571">
    <property type="entry name" value="RcpC_dom"/>
</dbReference>
<dbReference type="CDD" id="cd11614">
    <property type="entry name" value="SAF_CpaB_FlgA_like"/>
    <property type="match status" value="1"/>
</dbReference>
<evidence type="ECO:0000259" key="2">
    <source>
        <dbReference type="PROSITE" id="PS51781"/>
    </source>
</evidence>
<accession>A0ABZ3CHB3</accession>
<evidence type="ECO:0000313" key="3">
    <source>
        <dbReference type="EMBL" id="WZX29260.1"/>
    </source>
</evidence>
<dbReference type="Gene3D" id="3.90.1210.10">
    <property type="entry name" value="Antifreeze-like/N-acetylneuraminic acid synthase C-terminal domain"/>
    <property type="match status" value="1"/>
</dbReference>
<protein>
    <submittedName>
        <fullName evidence="3">Flp pilus assembly protein CpaB</fullName>
    </submittedName>
</protein>
<dbReference type="EMBL" id="CP138333">
    <property type="protein sequence ID" value="WZX29260.1"/>
    <property type="molecule type" value="Genomic_DNA"/>
</dbReference>
<gene>
    <name evidence="3" type="primary">cpaB</name>
    <name evidence="3" type="ORF">RQP18_11445</name>
</gene>
<dbReference type="InterPro" id="IPR003646">
    <property type="entry name" value="SH3-like_bac-type"/>
</dbReference>
<dbReference type="NCBIfam" id="TIGR03177">
    <property type="entry name" value="pilus_cpaB"/>
    <property type="match status" value="1"/>
</dbReference>
<dbReference type="InterPro" id="IPR017592">
    <property type="entry name" value="Pilus_assmbl_Flp-typ_CpaB"/>
</dbReference>
<dbReference type="PROSITE" id="PS51781">
    <property type="entry name" value="SH3B"/>
    <property type="match status" value="1"/>
</dbReference>
<dbReference type="Pfam" id="PF08239">
    <property type="entry name" value="SH3_3"/>
    <property type="match status" value="1"/>
</dbReference>
<feature type="region of interest" description="Disordered" evidence="1">
    <location>
        <begin position="224"/>
        <end position="262"/>
    </location>
</feature>
<organism evidence="3 4">
    <name type="scientific">Salinicoccus bachuensis</name>
    <dbReference type="NCBI Taxonomy" id="3136731"/>
    <lineage>
        <taxon>Bacteria</taxon>
        <taxon>Bacillati</taxon>
        <taxon>Bacillota</taxon>
        <taxon>Bacilli</taxon>
        <taxon>Bacillales</taxon>
        <taxon>Staphylococcaceae</taxon>
        <taxon>Salinicoccus</taxon>
    </lineage>
</organism>
<keyword evidence="4" id="KW-1185">Reference proteome</keyword>
<reference evidence="4" key="1">
    <citation type="submission" date="2023-10" db="EMBL/GenBank/DDBJ databases">
        <title>Genome analysis and identification of Salinococcus sp. Bachu38 nov., a PGPR from the rhizosphere of Tamarix.</title>
        <authorList>
            <person name="Liang Z."/>
            <person name="Zhang X."/>
            <person name="Jia J."/>
            <person name="Chen X."/>
            <person name="Wang Y."/>
            <person name="Wang Q."/>
            <person name="Wang R."/>
        </authorList>
    </citation>
    <scope>NUCLEOTIDE SEQUENCE [LARGE SCALE GENOMIC DNA]</scope>
    <source>
        <strain evidence="4">Bachu38</strain>
    </source>
</reference>
<dbReference type="Pfam" id="PF08666">
    <property type="entry name" value="SAF"/>
    <property type="match status" value="1"/>
</dbReference>
<sequence length="331" mass="35652">MKPKKILMLAILSGLLTTGVFYIFMQQSGAAETDDPAMTEVVAAASDIEENTQLTEENLQMIEVRESEVHPSAIKNKDMAVGKYTAASLAAGEVLLTQRIEQSDQADMISKRVTEDHRAVSISVDYVKSVSNMVEPGDRVDVVLTPLAEGQEAGPPAEVLFEGVKVLAVGQRMTEKSDGEAATEYMAVTLEMTQADAVGIVDASGRGSLQLILSSRLKSEDDVVEEGKAAASEMSADEVAEAESQDETEAEVENAPETADDQDIIVLPERAHVRNGPSLDANVLTVVDAGDALITKNEEETDADGRIWMHVETKSGQQGWISSRIIKMENE</sequence>
<proteinExistence type="predicted"/>
<feature type="domain" description="SH3b" evidence="2">
    <location>
        <begin position="259"/>
        <end position="330"/>
    </location>
</feature>
<feature type="compositionally biased region" description="Acidic residues" evidence="1">
    <location>
        <begin position="235"/>
        <end position="262"/>
    </location>
</feature>
<dbReference type="SMART" id="SM00287">
    <property type="entry name" value="SH3b"/>
    <property type="match status" value="1"/>
</dbReference>
<dbReference type="Gene3D" id="2.30.30.40">
    <property type="entry name" value="SH3 Domains"/>
    <property type="match status" value="1"/>
</dbReference>
<dbReference type="Pfam" id="PF16976">
    <property type="entry name" value="RcpC"/>
    <property type="match status" value="1"/>
</dbReference>